<dbReference type="KEGG" id="mdr:MDOR_10120"/>
<protein>
    <recommendedName>
        <fullName evidence="6">Transposase</fullName>
    </recommendedName>
</protein>
<evidence type="ECO:0000259" key="3">
    <source>
        <dbReference type="Pfam" id="PF13542"/>
    </source>
</evidence>
<feature type="domain" description="Transposase IS204/IS1001/IS1096/IS1165 helix-turn-helix" evidence="3">
    <location>
        <begin position="27"/>
        <end position="74"/>
    </location>
</feature>
<evidence type="ECO:0000313" key="5">
    <source>
        <dbReference type="Proteomes" id="UP000467201"/>
    </source>
</evidence>
<dbReference type="AlphaFoldDB" id="A0A7I7VRR0"/>
<name>A0A7I7VRR0_9MYCO</name>
<dbReference type="Proteomes" id="UP000467201">
    <property type="component" value="Chromosome"/>
</dbReference>
<dbReference type="InterPro" id="IPR032877">
    <property type="entry name" value="Transposase_HTH"/>
</dbReference>
<accession>A0A7I7VRR0</accession>
<feature type="compositionally biased region" description="Low complexity" evidence="1">
    <location>
        <begin position="331"/>
        <end position="342"/>
    </location>
</feature>
<gene>
    <name evidence="4" type="ORF">MDOR_10120</name>
</gene>
<organism evidence="4 5">
    <name type="scientific">Mycolicibacterium doricum</name>
    <dbReference type="NCBI Taxonomy" id="126673"/>
    <lineage>
        <taxon>Bacteria</taxon>
        <taxon>Bacillati</taxon>
        <taxon>Actinomycetota</taxon>
        <taxon>Actinomycetes</taxon>
        <taxon>Mycobacteriales</taxon>
        <taxon>Mycobacteriaceae</taxon>
        <taxon>Mycolicibacterium</taxon>
    </lineage>
</organism>
<feature type="region of interest" description="Disordered" evidence="1">
    <location>
        <begin position="170"/>
        <end position="197"/>
    </location>
</feature>
<dbReference type="Pfam" id="PF01610">
    <property type="entry name" value="DDE_Tnp_ISL3"/>
    <property type="match status" value="1"/>
</dbReference>
<evidence type="ECO:0000256" key="1">
    <source>
        <dbReference type="SAM" id="MobiDB-lite"/>
    </source>
</evidence>
<dbReference type="InterPro" id="IPR002560">
    <property type="entry name" value="Transposase_DDE"/>
</dbReference>
<evidence type="ECO:0000313" key="4">
    <source>
        <dbReference type="EMBL" id="BBZ06843.1"/>
    </source>
</evidence>
<proteinExistence type="predicted"/>
<feature type="region of interest" description="Disordered" evidence="1">
    <location>
        <begin position="310"/>
        <end position="369"/>
    </location>
</feature>
<dbReference type="Pfam" id="PF13542">
    <property type="entry name" value="HTH_Tnp_ISL3"/>
    <property type="match status" value="1"/>
</dbReference>
<reference evidence="4 5" key="1">
    <citation type="journal article" date="2019" name="Emerg. Microbes Infect.">
        <title>Comprehensive subspecies identification of 175 nontuberculous mycobacteria species based on 7547 genomic profiles.</title>
        <authorList>
            <person name="Matsumoto Y."/>
            <person name="Kinjo T."/>
            <person name="Motooka D."/>
            <person name="Nabeya D."/>
            <person name="Jung N."/>
            <person name="Uechi K."/>
            <person name="Horii T."/>
            <person name="Iida T."/>
            <person name="Fujita J."/>
            <person name="Nakamura S."/>
        </authorList>
    </citation>
    <scope>NUCLEOTIDE SEQUENCE [LARGE SCALE GENOMIC DNA]</scope>
    <source>
        <strain evidence="4 5">JCM 12405</strain>
    </source>
</reference>
<feature type="domain" description="Transposase IS204/IS1001/IS1096/IS1165 DDE" evidence="2">
    <location>
        <begin position="197"/>
        <end position="308"/>
    </location>
</feature>
<sequence>MLQWNKTRWRCREDYCERGSFTESIAQVPARARTTLRLRTQVGAAIGDAARSVAEVADSHGVSWPTAHRAFVAHAESLLVEPQPAAVLGIDETRRGKPRWERCAATQRWTRVDPWDTGFVDLAGDQGLLGQREGRSSATVIDWLRERSEEFRAGVQFVAIDPAAVYATAIPHPGPAAERDDRGRSLPSGEARQRRGHQVRRRVTWDLRDRRGRKLDPEWANRRRLLRARECLSDKSFAKMWNAIVAEDDSAQILSAWIAKEELRTVLSTVRVGGDPHLTRHRLHRFLSWCIDSQIPELLTLAATVDTWCPRSTPSSKPESPTPAPRDTTGSSSRSSASAAASGIETTRPAGYDSTAPANSGPQPRHHADCPLKIEEPVCRIVSARFAVAITAMPVEMHSAHCITASIHLVPANPQREPVHEHFVAGAPWRYVGLRHSALVAAHTAGEESTSIS</sequence>
<evidence type="ECO:0008006" key="6">
    <source>
        <dbReference type="Google" id="ProtNLM"/>
    </source>
</evidence>
<evidence type="ECO:0000259" key="2">
    <source>
        <dbReference type="Pfam" id="PF01610"/>
    </source>
</evidence>
<dbReference type="EMBL" id="AP022605">
    <property type="protein sequence ID" value="BBZ06843.1"/>
    <property type="molecule type" value="Genomic_DNA"/>
</dbReference>
<feature type="compositionally biased region" description="Low complexity" evidence="1">
    <location>
        <begin position="310"/>
        <end position="319"/>
    </location>
</feature>